<dbReference type="Gene3D" id="1.10.8.270">
    <property type="entry name" value="putative rabgap domain of human tbc1 domain family member 14 like domains"/>
    <property type="match status" value="1"/>
</dbReference>
<keyword evidence="5" id="KW-1185">Reference proteome</keyword>
<accession>A0A6A5BND2</accession>
<dbReference type="VEuPathDB" id="AmoebaDB:FDP41_006451"/>
<dbReference type="PANTHER" id="PTHR22957:SF645">
    <property type="entry name" value="LD27216P"/>
    <property type="match status" value="1"/>
</dbReference>
<dbReference type="PANTHER" id="PTHR22957">
    <property type="entry name" value="TBC1 DOMAIN FAMILY MEMBER GTPASE-ACTIVATING PROTEIN"/>
    <property type="match status" value="1"/>
</dbReference>
<feature type="region of interest" description="Disordered" evidence="2">
    <location>
        <begin position="446"/>
        <end position="469"/>
    </location>
</feature>
<dbReference type="GO" id="GO:0005096">
    <property type="term" value="F:GTPase activator activity"/>
    <property type="evidence" value="ECO:0007669"/>
    <property type="project" value="UniProtKB-KW"/>
</dbReference>
<keyword evidence="1" id="KW-0343">GTPase activation</keyword>
<feature type="compositionally biased region" description="Low complexity" evidence="2">
    <location>
        <begin position="1"/>
        <end position="28"/>
    </location>
</feature>
<reference evidence="4 5" key="1">
    <citation type="journal article" date="2019" name="Sci. Rep.">
        <title>Nanopore sequencing improves the draft genome of the human pathogenic amoeba Naegleria fowleri.</title>
        <authorList>
            <person name="Liechti N."/>
            <person name="Schurch N."/>
            <person name="Bruggmann R."/>
            <person name="Wittwer M."/>
        </authorList>
    </citation>
    <scope>NUCLEOTIDE SEQUENCE [LARGE SCALE GENOMIC DNA]</scope>
    <source>
        <strain evidence="4 5">ATCC 30894</strain>
    </source>
</reference>
<protein>
    <recommendedName>
        <fullName evidence="3">Rab-GAP TBC domain-containing protein</fullName>
    </recommendedName>
</protein>
<evidence type="ECO:0000256" key="2">
    <source>
        <dbReference type="SAM" id="MobiDB-lite"/>
    </source>
</evidence>
<evidence type="ECO:0000313" key="5">
    <source>
        <dbReference type="Proteomes" id="UP000444721"/>
    </source>
</evidence>
<dbReference type="InterPro" id="IPR000195">
    <property type="entry name" value="Rab-GAP-TBC_dom"/>
</dbReference>
<proteinExistence type="predicted"/>
<comment type="caution">
    <text evidence="4">The sequence shown here is derived from an EMBL/GenBank/DDBJ whole genome shotgun (WGS) entry which is preliminary data.</text>
</comment>
<sequence>MANRTTPSTPVVSQPTTTSSLPSSSSSTNYIIDHESSEDEADEIYQGSSDLVVAEDDRELGSSFYIKGDTPPLQELLSSDNLASTKYTILVRRDDVYIHTKVPTNSLNSNNTKKPSPDIIDHIPGVMFLIKDVAQKQNLATNTRASTANVKQLVSENNNNILIGSQTTLKSCYYLVWCPYSTLCTFNPDLVLHEKSNGVIVTPEKYKNRLPQNNTLSNARPGSNSSIIDLSQMNSMSGITPLNYPRNEAAYALTMRTIDISHFKKQDPTIGQHYLVISMRDETTYPPLFFHDGGLAQFIAEFNQHVSLKKSKSDPNIYFISADTSEPLAKSLNQFDFDVYFEDVYNKEKDKTWQILEWGAKITKGAREITNALFNTGANSDLELPPPPKNPSPNLAMDILQAKKRLAEEKKKAPPPVVIENLTASVCENYLDSTDDITKVEFQPVTTTTSTSATSTPEGGDSGTTTTATTSRPVFEDNFFIPRADPPLTRNEWLTFFDEEGRILNFEFLKERVFYGGVENDIRNEVWKYLLGYYPHNSTYAEREILIQEKKKEYEALKVQWKSISPKQESRFFLYRDRKSRIEKDVIRTDRTHPMYADENSEWLVKLNDILLTYTFYNFDLSYVQGMGDYASIMLEIMKDEIDTFWCFACLMESRQANFELNSAGMEHQLASLASLIKFLDHEFYNYLASVDSLNLYFCFRWVLVELKREFSFEETKDLWEKFWTQYYGNNFHLFVCYAMLQRIRNEVIAEKYRFDDILRSCIDLSGHLNLTEILQEAEKTYLHYKMQLQHEQDISERSLLL</sequence>
<dbReference type="Gene3D" id="1.10.472.80">
    <property type="entry name" value="Ypt/Rab-GAP domain of gyp1p, domain 3"/>
    <property type="match status" value="1"/>
</dbReference>
<dbReference type="Pfam" id="PF00566">
    <property type="entry name" value="RabGAP-TBC"/>
    <property type="match status" value="1"/>
</dbReference>
<dbReference type="VEuPathDB" id="AmoebaDB:NfTy_089810"/>
<dbReference type="GO" id="GO:0005737">
    <property type="term" value="C:cytoplasm"/>
    <property type="evidence" value="ECO:0007669"/>
    <property type="project" value="UniProtKB-ARBA"/>
</dbReference>
<feature type="compositionally biased region" description="Low complexity" evidence="2">
    <location>
        <begin position="446"/>
        <end position="456"/>
    </location>
</feature>
<evidence type="ECO:0000313" key="4">
    <source>
        <dbReference type="EMBL" id="KAF0974419.1"/>
    </source>
</evidence>
<dbReference type="Proteomes" id="UP000444721">
    <property type="component" value="Unassembled WGS sequence"/>
</dbReference>
<dbReference type="InterPro" id="IPR021935">
    <property type="entry name" value="SGSM1/2_RBD"/>
</dbReference>
<dbReference type="SUPFAM" id="SSF47923">
    <property type="entry name" value="Ypt/Rab-GAP domain of gyp1p"/>
    <property type="match status" value="2"/>
</dbReference>
<dbReference type="InterPro" id="IPR035969">
    <property type="entry name" value="Rab-GAP_TBC_sf"/>
</dbReference>
<dbReference type="OrthoDB" id="10264062at2759"/>
<name>A0A6A5BND2_NAEFO</name>
<dbReference type="EMBL" id="VFQX01000052">
    <property type="protein sequence ID" value="KAF0974419.1"/>
    <property type="molecule type" value="Genomic_DNA"/>
</dbReference>
<dbReference type="Pfam" id="PF12068">
    <property type="entry name" value="PH_RBD"/>
    <property type="match status" value="1"/>
</dbReference>
<feature type="domain" description="Rab-GAP TBC" evidence="3">
    <location>
        <begin position="517"/>
        <end position="727"/>
    </location>
</feature>
<dbReference type="SMART" id="SM00164">
    <property type="entry name" value="TBC"/>
    <property type="match status" value="1"/>
</dbReference>
<dbReference type="OMA" id="YEGLNNP"/>
<evidence type="ECO:0000259" key="3">
    <source>
        <dbReference type="PROSITE" id="PS50086"/>
    </source>
</evidence>
<evidence type="ECO:0000256" key="1">
    <source>
        <dbReference type="ARBA" id="ARBA00022468"/>
    </source>
</evidence>
<dbReference type="VEuPathDB" id="AmoebaDB:NF0083060"/>
<feature type="region of interest" description="Disordered" evidence="2">
    <location>
        <begin position="1"/>
        <end position="41"/>
    </location>
</feature>
<dbReference type="GeneID" id="68113669"/>
<dbReference type="RefSeq" id="XP_044559132.1">
    <property type="nucleotide sequence ID" value="XM_044710088.1"/>
</dbReference>
<gene>
    <name evidence="4" type="ORF">FDP41_006451</name>
</gene>
<dbReference type="AlphaFoldDB" id="A0A6A5BND2"/>
<dbReference type="PROSITE" id="PS50086">
    <property type="entry name" value="TBC_RABGAP"/>
    <property type="match status" value="1"/>
</dbReference>
<organism evidence="4 5">
    <name type="scientific">Naegleria fowleri</name>
    <name type="common">Brain eating amoeba</name>
    <dbReference type="NCBI Taxonomy" id="5763"/>
    <lineage>
        <taxon>Eukaryota</taxon>
        <taxon>Discoba</taxon>
        <taxon>Heterolobosea</taxon>
        <taxon>Tetramitia</taxon>
        <taxon>Eutetramitia</taxon>
        <taxon>Vahlkampfiidae</taxon>
        <taxon>Naegleria</taxon>
    </lineage>
</organism>